<dbReference type="SUPFAM" id="SSF46950">
    <property type="entry name" value="Double-stranded DNA-binding domain"/>
    <property type="match status" value="1"/>
</dbReference>
<accession>A0AAW0XUH5</accession>
<evidence type="ECO:0000256" key="2">
    <source>
        <dbReference type="SAM" id="MobiDB-lite"/>
    </source>
</evidence>
<dbReference type="InterPro" id="IPR036883">
    <property type="entry name" value="PDCD5-like_sf"/>
</dbReference>
<name>A0AAW0XUH5_CHEQU</name>
<proteinExistence type="inferred from homology"/>
<keyword evidence="4" id="KW-1185">Reference proteome</keyword>
<reference evidence="3 4" key="1">
    <citation type="journal article" date="2024" name="BMC Genomics">
        <title>Genome assembly of redclaw crayfish (Cherax quadricarinatus) provides insights into its immune adaptation and hypoxia tolerance.</title>
        <authorList>
            <person name="Liu Z."/>
            <person name="Zheng J."/>
            <person name="Li H."/>
            <person name="Fang K."/>
            <person name="Wang S."/>
            <person name="He J."/>
            <person name="Zhou D."/>
            <person name="Weng S."/>
            <person name="Chi M."/>
            <person name="Gu Z."/>
            <person name="He J."/>
            <person name="Li F."/>
            <person name="Wang M."/>
        </authorList>
    </citation>
    <scope>NUCLEOTIDE SEQUENCE [LARGE SCALE GENOMIC DNA]</scope>
    <source>
        <strain evidence="3">ZL_2023a</strain>
    </source>
</reference>
<protein>
    <recommendedName>
        <fullName evidence="5">Programmed cell death protein 5</fullName>
    </recommendedName>
</protein>
<comment type="similarity">
    <text evidence="1">Belongs to the PDCD5 family.</text>
</comment>
<sequence length="126" mass="14313">MSDDELEAIRSRRMQELQGIQGPTLQGQQQKQEMMQQQQQAINSLLNQVLDQQARARLNTIMVAKPEKGKQMESVIVQMATSGQIGSKLSENDLIALVERVNAQTQKTTTVKFDRRRAALDDDDDW</sequence>
<comment type="caution">
    <text evidence="3">The sequence shown here is derived from an EMBL/GenBank/DDBJ whole genome shotgun (WGS) entry which is preliminary data.</text>
</comment>
<organism evidence="3 4">
    <name type="scientific">Cherax quadricarinatus</name>
    <name type="common">Australian red claw crayfish</name>
    <dbReference type="NCBI Taxonomy" id="27406"/>
    <lineage>
        <taxon>Eukaryota</taxon>
        <taxon>Metazoa</taxon>
        <taxon>Ecdysozoa</taxon>
        <taxon>Arthropoda</taxon>
        <taxon>Crustacea</taxon>
        <taxon>Multicrustacea</taxon>
        <taxon>Malacostraca</taxon>
        <taxon>Eumalacostraca</taxon>
        <taxon>Eucarida</taxon>
        <taxon>Decapoda</taxon>
        <taxon>Pleocyemata</taxon>
        <taxon>Astacidea</taxon>
        <taxon>Parastacoidea</taxon>
        <taxon>Parastacidae</taxon>
        <taxon>Cherax</taxon>
    </lineage>
</organism>
<dbReference type="PANTHER" id="PTHR10840">
    <property type="entry name" value="PROGRAMMED CELL DEATH PROTEIN 5"/>
    <property type="match status" value="1"/>
</dbReference>
<dbReference type="GO" id="GO:0003677">
    <property type="term" value="F:DNA binding"/>
    <property type="evidence" value="ECO:0007669"/>
    <property type="project" value="InterPro"/>
</dbReference>
<dbReference type="Pfam" id="PF01984">
    <property type="entry name" value="dsDNA_bind"/>
    <property type="match status" value="1"/>
</dbReference>
<dbReference type="PANTHER" id="PTHR10840:SF0">
    <property type="entry name" value="PROGRAMMED CELL DEATH PROTEIN 5"/>
    <property type="match status" value="1"/>
</dbReference>
<evidence type="ECO:0000313" key="3">
    <source>
        <dbReference type="EMBL" id="KAK8741614.1"/>
    </source>
</evidence>
<dbReference type="PIRSF" id="PIRSF015730">
    <property type="entry name" value="TFAR19"/>
    <property type="match status" value="1"/>
</dbReference>
<dbReference type="AlphaFoldDB" id="A0AAW0XUH5"/>
<evidence type="ECO:0000313" key="4">
    <source>
        <dbReference type="Proteomes" id="UP001445076"/>
    </source>
</evidence>
<feature type="region of interest" description="Disordered" evidence="2">
    <location>
        <begin position="14"/>
        <end position="33"/>
    </location>
</feature>
<gene>
    <name evidence="3" type="ORF">OTU49_002301</name>
</gene>
<evidence type="ECO:0000256" key="1">
    <source>
        <dbReference type="ARBA" id="ARBA00010490"/>
    </source>
</evidence>
<dbReference type="Gene3D" id="1.10.8.140">
    <property type="entry name" value="PDCD5-like"/>
    <property type="match status" value="1"/>
</dbReference>
<dbReference type="EMBL" id="JARKIK010000030">
    <property type="protein sequence ID" value="KAK8741614.1"/>
    <property type="molecule type" value="Genomic_DNA"/>
</dbReference>
<dbReference type="GO" id="GO:0005829">
    <property type="term" value="C:cytosol"/>
    <property type="evidence" value="ECO:0007669"/>
    <property type="project" value="TreeGrafter"/>
</dbReference>
<evidence type="ECO:0008006" key="5">
    <source>
        <dbReference type="Google" id="ProtNLM"/>
    </source>
</evidence>
<feature type="compositionally biased region" description="Low complexity" evidence="2">
    <location>
        <begin position="18"/>
        <end position="33"/>
    </location>
</feature>
<dbReference type="GO" id="GO:0005634">
    <property type="term" value="C:nucleus"/>
    <property type="evidence" value="ECO:0007669"/>
    <property type="project" value="TreeGrafter"/>
</dbReference>
<dbReference type="Proteomes" id="UP001445076">
    <property type="component" value="Unassembled WGS sequence"/>
</dbReference>
<dbReference type="InterPro" id="IPR002836">
    <property type="entry name" value="PDCD5-like"/>
</dbReference>